<dbReference type="EMBL" id="JARGEI010000031">
    <property type="protein sequence ID" value="KAJ8704697.1"/>
    <property type="molecule type" value="Genomic_DNA"/>
</dbReference>
<evidence type="ECO:0000313" key="4">
    <source>
        <dbReference type="Proteomes" id="UP001231518"/>
    </source>
</evidence>
<feature type="compositionally biased region" description="Acidic residues" evidence="2">
    <location>
        <begin position="2081"/>
        <end position="2090"/>
    </location>
</feature>
<feature type="region of interest" description="Disordered" evidence="2">
    <location>
        <begin position="2028"/>
        <end position="2140"/>
    </location>
</feature>
<feature type="compositionally biased region" description="Low complexity" evidence="2">
    <location>
        <begin position="2949"/>
        <end position="2978"/>
    </location>
</feature>
<feature type="region of interest" description="Disordered" evidence="2">
    <location>
        <begin position="2917"/>
        <end position="3030"/>
    </location>
</feature>
<sequence>MPCVCATKSQDQAYYNKRIDEEISEWLKNVPVHSLEQSESRIKREAIIKQLRNTLKQLPDDENFEDNATNEIQSFVENFPLWNPGKDESDEKLFKDQLADMLAEKIKALPRKTDRFRYIVKKWVANMDFEDSGEEIDLETIVDNFVNKLKSLAADRPTCDVKYTNLLRKEIIDLLVELALKFDGDMLKLKRMASVLATEIASLPRNVNLGETTKLASAFEESIADWICEQGLCGELKRNPKLIEGLTKRLHQLKSQGVLDEDVREEVKQFMGDVSLAFETIDELTEELMKHLSSSIQMIETEKLDTEEINDEISNWVDSLPGVSNLDQPQLEKIRYEIAKAIEENREQENENLANDIINYLMNTGLSIDPADLGLYVEELLKNLSTQLSDRNRKEQAKILMVKDIFEIIDCSPIPEEKKEQMKSRANEIVDKYIRQRSINLKLDPYSVKETLIHDIHDVVNDIELPIESRLQLKSLLSASISRNFDKTFTGLIRDQSDLKQSILNEVTNAIEELPIDPDRKKDLMLKVKETLLKHTNKPLPNNIKSNVNDEICDVVERCPTCEDRNILGYIKKVFSEAVSKHLTPYLPKCVCDVQIEIEDNVSTVIDRSSISTGKKRDLKESIQKILKENEGRCLSDEVIRTIKENINNVISDLLIPQDKKDILKKAVGETVSHDFKDAGEAFSHDLNKIRDKLLADITNVIEKSPIKRDVKSHLMDKLDTVLARNLDPSLSDEKKHMILNDISEIITDDMPEEKRRNLINKLAEKLGIHQRKEETDKLTEIINRLSIDSIVKDDIKSEIKAMLLETLYNALSVHVQQQILEDVLNAIDEMNIQEHEKQKLKSNVTQAIAKELDKLISQDKEVPEVIDALEKILKNEIKNAPIAKDDQELLLKKLHDVLTENLVPAVTDEVVETIRERLDVIVDDYITDEDKADVIKAQLRKVDSNSLVKSAQTISRIESKESLCEKKQRTDLTDLVNETLNNILLDMEQVVDKAPISREEKIVLKNKLKNIAIKNFNKPLHDVANGLTDEINVILDDFDFPNDKKNKLNRELTAAVDKNMNDLQELTKYVDTEYSDSQKKINADGKTKRFGRERMLIEEFGGTKVKDRKNQGIENIIEESGVPEEENRVLKRGFKTIAADLEPTESFDASRVTDSVLLGIDKITGNSSVPQEIKTDLKRKLKHVASENLKKPFSDNVEDKIKIDTAKIIDDLPMPRTERNKLKSSLTKMVHDNVDLKRPTQKLSIQEDRFIKVNDKLLHDIFQETERAIDETPLPREKKNELKKKLKQLANKDFNKIPLENVQEELIDGMIKIIDELNLPKDRKSRLKNKLTTATDGYVSNMETTAKDKYTESSELKERPSVDSRYKKNYKNLQPKVSVAATKVEDTILQEIDKITENSNIPKEIKTELKRKLKNMSSENLKKPFSKNVEDKIKIDAAKIIDDLPMPRTERNKLKGEFTNMVSDNVGTLRGAKQKFATQEDRFIKVDDKPLHDIFQELERAIEEAPLPREKKNELKKKLKRLTTRDFNKIPLENVQDDMIIDDMIIIIDKMNLPKDKKNKLKTALTTAVDEYKNNMQIDQRRRLSSQKPKEVVDAAKVRDSILQEIDKIIEDSTVPKEKNMELKRKMKSISNEHKKKPFSKDMQDTMKHGIAEIMDQLPISKTEKNKMKTALTINLDENIPQKMPIQGYDSNEFEKKPLHNIFEYLKRAIEGAPISTEKKVELKKKLQDLATKDFNNKTLEDLAEAVKVGSIEIVDELNLPADKKNNLKNEVLHMADENIIILQEQGTSEMRRRDAVPPNIKESVELATGNINYSLKELIDTNRNVRKQWSRHLDNVMSKLPLLRKDNNDLKNKLAIYDETGQINILSNLNRHKEKTEPAEDHNQVTPKPTLKNNKGKPPPKIEEAFTFNNTTKQKSPFSPNSKKAADEKDPTINLKETINTWLKKQQIELEPNEKNRILEELSKDITDRKKYLQTFGINPECDDLDYLKLQVHRRLNGLVPIEVLKKLIENTKELLTSIDKALSPTATKTKNDQQKRNFQKPTTTNPAQRKLGPADILGIHGKATNTTTPEGVPHTVDNDDGVEDNSDTEVRPGQTPTPAKDGMEDNSDTEFRPGQTSTPVKPTQTSTTVKPTQTSSPVKLTDSQFFDKVADSVAAWVENIPVDMDPEIRNAVIDDLISDIVDRHKYLQMNPDKKFSDEDEIENLRFQVFKRLDKVLEPGSGVTPSVLKIEELYKMINGDGYKKSLTAKQAQEFQTALNEEISNILNDYQICCDKRELLPRLANELYKLRNSGYDQDEIVENLMDTISRYTYLIGDPVEELAYKLLYRTKKLIAKIKGDVGVKRRDVKDAVMTDVGDFQGSSGAKRKMMEKDLGSPLEDSYGTMSGPGSESRKERYGMSFNGLSNFIDSWISSIPADDTKDEDEIMDMRKQRMYCLMHKIGEMNVDPEIFNDSSLYESVLREELQHLFGDVSANDEEFKALKEDLVEKVLEAQRRAHDELAGQSYKNSLRDNIGKLLPEQRNVSKDDQATIETLKDQLADAYIDLHYSGNNDNQRDKLKRKISNEINRFCKDYLNRNPCSSLNSQKLNRDLYAALNKVPLPTGDSIRYEVEQARIREEINDWVKELPLQPQYPTELLTRNKLIYVLSKKLFDLEVDDQEEDTDNELMRNKIVAFLNKLPLESDEDNETIANRLIDRLKASEVSRKYNASSNVTIDPSGKVSAANSSSGMKTPICPGRKQMFDKQKPSGFPKVCTRHAPKQFDGIPPCTLSPEDREHLERIRRRTCLSPNCVSSLLKRNKCPLDLGSSPVDTGSQTLFDINEQQKNLNRFSYEKVNIPWPRASANLPHQGKRLDMEKTQPSTLCPGAFDRTCSGPSRPQSCPMRRHVIPSSNVSHGTEEVQPQVLIKQFYWDPGTKNTIDSEMQHSGKSSRRQSDSMPCPSPRPCTPSRPTVCRPTPCPRPASGSSSRSPCHSSRPPRCQPPRPCETRATCPSFSGSCRRPSSGKLKQNTNPQPKLPRQDSSERYSYYDPLNTFSRSPCTPSPCMSPFGINCTPPGSPGFSKRVNENRMPKRDGLQDQIPSNSSRHLQKERVIELGSLDDVGSSRPKKRPNDQTDRPKFQEDDRFWSAPMRRVILDEGIDESLVMERERREGRVTCRCKEKLLPKIGRSQPGNVPNQTGSQSSEEGQNLTRCAKCCGIHCPYPSFLYFRQ</sequence>
<feature type="compositionally biased region" description="Basic and acidic residues" evidence="2">
    <location>
        <begin position="3110"/>
        <end position="3124"/>
    </location>
</feature>
<evidence type="ECO:0000256" key="2">
    <source>
        <dbReference type="SAM" id="MobiDB-lite"/>
    </source>
</evidence>
<name>A0AAD7Y7D3_MYTSE</name>
<reference evidence="3" key="1">
    <citation type="submission" date="2023-03" db="EMBL/GenBank/DDBJ databases">
        <title>Chromosome-level genomes of two armyworms, Mythimna separata and Mythimna loreyi, provide insights into the biosynthesis and reception of sex pheromones.</title>
        <authorList>
            <person name="Zhao H."/>
        </authorList>
    </citation>
    <scope>NUCLEOTIDE SEQUENCE</scope>
    <source>
        <strain evidence="3">BeijingLab</strain>
        <tissue evidence="3">Pupa</tissue>
    </source>
</reference>
<feature type="compositionally biased region" description="Polar residues" evidence="2">
    <location>
        <begin position="2917"/>
        <end position="2928"/>
    </location>
</feature>
<protein>
    <submittedName>
        <fullName evidence="3">Uncharacterized protein</fullName>
    </submittedName>
</protein>
<evidence type="ECO:0000256" key="1">
    <source>
        <dbReference type="SAM" id="Coils"/>
    </source>
</evidence>
<feature type="compositionally biased region" description="Low complexity" evidence="2">
    <location>
        <begin position="2118"/>
        <end position="2140"/>
    </location>
</feature>
<feature type="compositionally biased region" description="Polar residues" evidence="2">
    <location>
        <begin position="1909"/>
        <end position="1924"/>
    </location>
</feature>
<dbReference type="Proteomes" id="UP001231518">
    <property type="component" value="Chromosome 29"/>
</dbReference>
<keyword evidence="4" id="KW-1185">Reference proteome</keyword>
<feature type="compositionally biased region" description="Basic and acidic residues" evidence="2">
    <location>
        <begin position="3064"/>
        <end position="3076"/>
    </location>
</feature>
<feature type="compositionally biased region" description="Basic and acidic residues" evidence="2">
    <location>
        <begin position="1876"/>
        <end position="1885"/>
    </location>
</feature>
<proteinExistence type="predicted"/>
<feature type="compositionally biased region" description="Polar residues" evidence="2">
    <location>
        <begin position="1886"/>
        <end position="1895"/>
    </location>
</feature>
<organism evidence="3 4">
    <name type="scientific">Mythimna separata</name>
    <name type="common">Oriental armyworm</name>
    <name type="synonym">Pseudaletia separata</name>
    <dbReference type="NCBI Taxonomy" id="271217"/>
    <lineage>
        <taxon>Eukaryota</taxon>
        <taxon>Metazoa</taxon>
        <taxon>Ecdysozoa</taxon>
        <taxon>Arthropoda</taxon>
        <taxon>Hexapoda</taxon>
        <taxon>Insecta</taxon>
        <taxon>Pterygota</taxon>
        <taxon>Neoptera</taxon>
        <taxon>Endopterygota</taxon>
        <taxon>Lepidoptera</taxon>
        <taxon>Glossata</taxon>
        <taxon>Ditrysia</taxon>
        <taxon>Noctuoidea</taxon>
        <taxon>Noctuidae</taxon>
        <taxon>Noctuinae</taxon>
        <taxon>Hadenini</taxon>
        <taxon>Mythimna</taxon>
    </lineage>
</organism>
<feature type="region of interest" description="Disordered" evidence="2">
    <location>
        <begin position="3057"/>
        <end position="3124"/>
    </location>
</feature>
<evidence type="ECO:0000313" key="3">
    <source>
        <dbReference type="EMBL" id="KAJ8704697.1"/>
    </source>
</evidence>
<keyword evidence="1" id="KW-0175">Coiled coil</keyword>
<gene>
    <name evidence="3" type="ORF">PYW07_011885</name>
</gene>
<accession>A0AAD7Y7D3</accession>
<feature type="coiled-coil region" evidence="1">
    <location>
        <begin position="824"/>
        <end position="851"/>
    </location>
</feature>
<comment type="caution">
    <text evidence="3">The sequence shown here is derived from an EMBL/GenBank/DDBJ whole genome shotgun (WGS) entry which is preliminary data.</text>
</comment>
<feature type="region of interest" description="Disordered" evidence="2">
    <location>
        <begin position="2876"/>
        <end position="2901"/>
    </location>
</feature>
<feature type="region of interest" description="Disordered" evidence="2">
    <location>
        <begin position="1876"/>
        <end position="1934"/>
    </location>
</feature>